<dbReference type="Proteomes" id="UP000070133">
    <property type="component" value="Unassembled WGS sequence"/>
</dbReference>
<comment type="caution">
    <text evidence="3">The sequence shown here is derived from an EMBL/GenBank/DDBJ whole genome shotgun (WGS) entry which is preliminary data.</text>
</comment>
<evidence type="ECO:0000313" key="3">
    <source>
        <dbReference type="EMBL" id="KXS97230.1"/>
    </source>
</evidence>
<evidence type="ECO:0000256" key="2">
    <source>
        <dbReference type="SAM" id="Phobius"/>
    </source>
</evidence>
<keyword evidence="4" id="KW-1185">Reference proteome</keyword>
<feature type="region of interest" description="Disordered" evidence="1">
    <location>
        <begin position="1"/>
        <end position="307"/>
    </location>
</feature>
<feature type="region of interest" description="Disordered" evidence="1">
    <location>
        <begin position="437"/>
        <end position="456"/>
    </location>
</feature>
<evidence type="ECO:0000256" key="1">
    <source>
        <dbReference type="SAM" id="MobiDB-lite"/>
    </source>
</evidence>
<feature type="compositionally biased region" description="Basic and acidic residues" evidence="1">
    <location>
        <begin position="140"/>
        <end position="150"/>
    </location>
</feature>
<protein>
    <submittedName>
        <fullName evidence="3">Uncharacterized protein</fullName>
    </submittedName>
</protein>
<feature type="transmembrane region" description="Helical" evidence="2">
    <location>
        <begin position="514"/>
        <end position="537"/>
    </location>
</feature>
<reference evidence="3 4" key="1">
    <citation type="submission" date="2015-07" db="EMBL/GenBank/DDBJ databases">
        <title>Comparative genomics of the Sigatoka disease complex on banana suggests a link between parallel evolutionary changes in Pseudocercospora fijiensis and Pseudocercospora eumusae and increased virulence on the banana host.</title>
        <authorList>
            <person name="Chang T.-C."/>
            <person name="Salvucci A."/>
            <person name="Crous P.W."/>
            <person name="Stergiopoulos I."/>
        </authorList>
    </citation>
    <scope>NUCLEOTIDE SEQUENCE [LARGE SCALE GENOMIC DNA]</scope>
    <source>
        <strain evidence="3 4">CBS 114824</strain>
    </source>
</reference>
<keyword evidence="2" id="KW-0472">Membrane</keyword>
<gene>
    <name evidence="3" type="ORF">AC578_2846</name>
</gene>
<accession>A0A139H418</accession>
<proteinExistence type="predicted"/>
<feature type="compositionally biased region" description="Polar residues" evidence="1">
    <location>
        <begin position="171"/>
        <end position="183"/>
    </location>
</feature>
<feature type="compositionally biased region" description="Acidic residues" evidence="1">
    <location>
        <begin position="255"/>
        <end position="265"/>
    </location>
</feature>
<evidence type="ECO:0000313" key="4">
    <source>
        <dbReference type="Proteomes" id="UP000070133"/>
    </source>
</evidence>
<keyword evidence="2" id="KW-1133">Transmembrane helix</keyword>
<feature type="compositionally biased region" description="Basic and acidic residues" evidence="1">
    <location>
        <begin position="42"/>
        <end position="57"/>
    </location>
</feature>
<organism evidence="3 4">
    <name type="scientific">Pseudocercospora eumusae</name>
    <dbReference type="NCBI Taxonomy" id="321146"/>
    <lineage>
        <taxon>Eukaryota</taxon>
        <taxon>Fungi</taxon>
        <taxon>Dikarya</taxon>
        <taxon>Ascomycota</taxon>
        <taxon>Pezizomycotina</taxon>
        <taxon>Dothideomycetes</taxon>
        <taxon>Dothideomycetidae</taxon>
        <taxon>Mycosphaerellales</taxon>
        <taxon>Mycosphaerellaceae</taxon>
        <taxon>Pseudocercospora</taxon>
    </lineage>
</organism>
<dbReference type="AlphaFoldDB" id="A0A139H418"/>
<keyword evidence="2" id="KW-0812">Transmembrane</keyword>
<feature type="compositionally biased region" description="Basic and acidic residues" evidence="1">
    <location>
        <begin position="185"/>
        <end position="196"/>
    </location>
</feature>
<name>A0A139H418_9PEZI</name>
<dbReference type="EMBL" id="LFZN01000149">
    <property type="protein sequence ID" value="KXS97230.1"/>
    <property type="molecule type" value="Genomic_DNA"/>
</dbReference>
<sequence length="715" mass="79027">MDLVKELRRSGGGAFAAPGRDDEDARPPTFEAEGDNPVMVQTEEHSASHEIVTDDPRSQQPEEEEHEEASRQEDLSESNPLMLVSTPRRGQRSVPGFSSPPSFQNDEKAACKEDSDDEGADGHTPFQDSSRFSPVEGAENDDKLNTDDAITRGTEQTADNDILQDAEDIETNSNEEIGQQNETSIEEHQAREPRESEDADNGVDPVISAHEDQLSADDADTEDRGRANDNAALRNHELLEYQASHVDVSSQYPYDDFEQPDETEPAENLARELEKAGWMDSDDSSRISPNGDDPDAEYATTQSPEQADDIATLPDLGLPEGLTNVSSEESHKHIVQLGESALAEHEARNDAITEAIEETNAVAAQDCEQIFNNHKSKIIQIYVWAQFLKWLLRLDTKDIPPGPLEVRICLYGVKILEWLTGVSSAVVADSDWPIDSEDSSFSSSDDNPKPPKPLPPLEGTRAKFFYPLMYNYELYQRRLIYYHIWLHRKNHNFPHAKTRTSPAEMYGSIRDASYIFFITAVVSIVSLVALVLGCWMVSRMVKNAAWSLPSSLQLATDSQTPGVHAQIENIRPTGIANGTTSWSAFSQALDFAVTAASMNFSAAYTPHILIARQRASRSMFESQILYLWASRIPSHLAVFEAAVGGDNLMDDIYSRIELARNVVGPFQRGLLGLDSLVVAGEHDWIDSGHVAAGLYGAREAQNVILGGMVETTHGM</sequence>